<keyword evidence="10" id="KW-1185">Reference proteome</keyword>
<feature type="compositionally biased region" description="Basic and acidic residues" evidence="3">
    <location>
        <begin position="1038"/>
        <end position="1052"/>
    </location>
</feature>
<evidence type="ECO:0000259" key="8">
    <source>
        <dbReference type="Pfam" id="PF18198"/>
    </source>
</evidence>
<feature type="compositionally biased region" description="Polar residues" evidence="3">
    <location>
        <begin position="1215"/>
        <end position="1224"/>
    </location>
</feature>
<evidence type="ECO:0000259" key="4">
    <source>
        <dbReference type="Pfam" id="PF03028"/>
    </source>
</evidence>
<dbReference type="InterPro" id="IPR004273">
    <property type="entry name" value="Dynein_heavy_D6_P-loop"/>
</dbReference>
<dbReference type="Gene3D" id="1.10.8.1220">
    <property type="match status" value="1"/>
</dbReference>
<dbReference type="Gene3D" id="1.10.8.720">
    <property type="entry name" value="Region D6 of dynein motor"/>
    <property type="match status" value="1"/>
</dbReference>
<dbReference type="GO" id="GO:0045505">
    <property type="term" value="F:dynein intermediate chain binding"/>
    <property type="evidence" value="ECO:0007669"/>
    <property type="project" value="InterPro"/>
</dbReference>
<feature type="domain" description="Dynein heavy chain coiled coil stalk" evidence="5">
    <location>
        <begin position="716"/>
        <end position="1007"/>
    </location>
</feature>
<organism evidence="9 10">
    <name type="scientific">Desmophyllum pertusum</name>
    <dbReference type="NCBI Taxonomy" id="174260"/>
    <lineage>
        <taxon>Eukaryota</taxon>
        <taxon>Metazoa</taxon>
        <taxon>Cnidaria</taxon>
        <taxon>Anthozoa</taxon>
        <taxon>Hexacorallia</taxon>
        <taxon>Scleractinia</taxon>
        <taxon>Caryophylliina</taxon>
        <taxon>Caryophylliidae</taxon>
        <taxon>Desmophyllum</taxon>
    </lineage>
</organism>
<evidence type="ECO:0000256" key="3">
    <source>
        <dbReference type="SAM" id="MobiDB-lite"/>
    </source>
</evidence>
<feature type="domain" description="Dynein heavy chain AAA module D4" evidence="6">
    <location>
        <begin position="420"/>
        <end position="665"/>
    </location>
</feature>
<dbReference type="PANTHER" id="PTHR45703">
    <property type="entry name" value="DYNEIN HEAVY CHAIN"/>
    <property type="match status" value="1"/>
</dbReference>
<feature type="coiled-coil region" evidence="2">
    <location>
        <begin position="886"/>
        <end position="913"/>
    </location>
</feature>
<feature type="compositionally biased region" description="Acidic residues" evidence="3">
    <location>
        <begin position="243"/>
        <end position="252"/>
    </location>
</feature>
<dbReference type="InterPro" id="IPR024743">
    <property type="entry name" value="Dynein_HC_stalk"/>
</dbReference>
<name>A0A9W9YLV6_9CNID</name>
<dbReference type="OrthoDB" id="5986589at2759"/>
<dbReference type="EMBL" id="MU827328">
    <property type="protein sequence ID" value="KAJ7355068.1"/>
    <property type="molecule type" value="Genomic_DNA"/>
</dbReference>
<feature type="coiled-coil region" evidence="2">
    <location>
        <begin position="680"/>
        <end position="742"/>
    </location>
</feature>
<dbReference type="GO" id="GO:0051959">
    <property type="term" value="F:dynein light intermediate chain binding"/>
    <property type="evidence" value="ECO:0007669"/>
    <property type="project" value="InterPro"/>
</dbReference>
<dbReference type="GO" id="GO:0008569">
    <property type="term" value="F:minus-end-directed microtubule motor activity"/>
    <property type="evidence" value="ECO:0007669"/>
    <property type="project" value="InterPro"/>
</dbReference>
<reference evidence="9" key="1">
    <citation type="submission" date="2023-01" db="EMBL/GenBank/DDBJ databases">
        <title>Genome assembly of the deep-sea coral Lophelia pertusa.</title>
        <authorList>
            <person name="Herrera S."/>
            <person name="Cordes E."/>
        </authorList>
    </citation>
    <scope>NUCLEOTIDE SEQUENCE</scope>
    <source>
        <strain evidence="9">USNM1676648</strain>
        <tissue evidence="9">Polyp</tissue>
    </source>
</reference>
<dbReference type="GO" id="GO:0007018">
    <property type="term" value="P:microtubule-based movement"/>
    <property type="evidence" value="ECO:0007669"/>
    <property type="project" value="InterPro"/>
</dbReference>
<dbReference type="GO" id="GO:0030286">
    <property type="term" value="C:dynein complex"/>
    <property type="evidence" value="ECO:0007669"/>
    <property type="project" value="InterPro"/>
</dbReference>
<feature type="domain" description="Dynein heavy chain ATP-binding dynein motor region" evidence="7">
    <location>
        <begin position="1275"/>
        <end position="1449"/>
    </location>
</feature>
<keyword evidence="2" id="KW-0175">Coiled coil</keyword>
<evidence type="ECO:0000256" key="2">
    <source>
        <dbReference type="SAM" id="Coils"/>
    </source>
</evidence>
<protein>
    <submittedName>
        <fullName evidence="9">Dynein heavy chain</fullName>
    </submittedName>
</protein>
<evidence type="ECO:0000259" key="6">
    <source>
        <dbReference type="Pfam" id="PF12780"/>
    </source>
</evidence>
<dbReference type="InterPro" id="IPR026983">
    <property type="entry name" value="DHC"/>
</dbReference>
<dbReference type="PANTHER" id="PTHR45703:SF36">
    <property type="entry name" value="DYNEIN HEAVY CHAIN, CYTOPLASMIC"/>
    <property type="match status" value="1"/>
</dbReference>
<dbReference type="InterPro" id="IPR041658">
    <property type="entry name" value="AAA_lid_11"/>
</dbReference>
<feature type="compositionally biased region" description="Basic and acidic residues" evidence="3">
    <location>
        <begin position="1149"/>
        <end position="1158"/>
    </location>
</feature>
<feature type="compositionally biased region" description="Acidic residues" evidence="3">
    <location>
        <begin position="212"/>
        <end position="223"/>
    </location>
</feature>
<feature type="domain" description="Dynein heavy chain AAA lid" evidence="8">
    <location>
        <begin position="1909"/>
        <end position="2005"/>
    </location>
</feature>
<evidence type="ECO:0000259" key="5">
    <source>
        <dbReference type="Pfam" id="PF12777"/>
    </source>
</evidence>
<dbReference type="InterPro" id="IPR024317">
    <property type="entry name" value="Dynein_heavy_chain_D4_dom"/>
</dbReference>
<feature type="compositionally biased region" description="Basic residues" evidence="3">
    <location>
        <begin position="53"/>
        <end position="63"/>
    </location>
</feature>
<evidence type="ECO:0000313" key="9">
    <source>
        <dbReference type="EMBL" id="KAJ7355068.1"/>
    </source>
</evidence>
<evidence type="ECO:0000256" key="1">
    <source>
        <dbReference type="ARBA" id="ARBA00008887"/>
    </source>
</evidence>
<feature type="region of interest" description="Disordered" evidence="3">
    <location>
        <begin position="1038"/>
        <end position="1058"/>
    </location>
</feature>
<dbReference type="Proteomes" id="UP001163046">
    <property type="component" value="Unassembled WGS sequence"/>
</dbReference>
<dbReference type="Pfam" id="PF12777">
    <property type="entry name" value="MT"/>
    <property type="match status" value="1"/>
</dbReference>
<evidence type="ECO:0000259" key="7">
    <source>
        <dbReference type="Pfam" id="PF12781"/>
    </source>
</evidence>
<comment type="caution">
    <text evidence="9">The sequence shown here is derived from an EMBL/GenBank/DDBJ whole genome shotgun (WGS) entry which is preliminary data.</text>
</comment>
<feature type="domain" description="Dynein heavy chain region D6 P-loop" evidence="4">
    <location>
        <begin position="1729"/>
        <end position="1862"/>
    </location>
</feature>
<feature type="region of interest" description="Disordered" evidence="3">
    <location>
        <begin position="280"/>
        <end position="310"/>
    </location>
</feature>
<feature type="region of interest" description="Disordered" evidence="3">
    <location>
        <begin position="197"/>
        <end position="252"/>
    </location>
</feature>
<dbReference type="Pfam" id="PF03028">
    <property type="entry name" value="Dynein_heavy"/>
    <property type="match status" value="1"/>
</dbReference>
<dbReference type="InterPro" id="IPR035706">
    <property type="entry name" value="AAA_9"/>
</dbReference>
<dbReference type="InterPro" id="IPR027417">
    <property type="entry name" value="P-loop_NTPase"/>
</dbReference>
<dbReference type="Gene3D" id="1.20.920.20">
    <property type="match status" value="1"/>
</dbReference>
<dbReference type="Pfam" id="PF18198">
    <property type="entry name" value="AAA_lid_11"/>
    <property type="match status" value="1"/>
</dbReference>
<dbReference type="Gene3D" id="1.20.920.30">
    <property type="match status" value="1"/>
</dbReference>
<dbReference type="Pfam" id="PF12781">
    <property type="entry name" value="AAA_9"/>
    <property type="match status" value="1"/>
</dbReference>
<feature type="region of interest" description="Disordered" evidence="3">
    <location>
        <begin position="48"/>
        <end position="124"/>
    </location>
</feature>
<dbReference type="Gene3D" id="3.40.50.300">
    <property type="entry name" value="P-loop containing nucleotide triphosphate hydrolases"/>
    <property type="match status" value="3"/>
</dbReference>
<evidence type="ECO:0000313" key="10">
    <source>
        <dbReference type="Proteomes" id="UP001163046"/>
    </source>
</evidence>
<proteinExistence type="inferred from homology"/>
<feature type="region of interest" description="Disordered" evidence="3">
    <location>
        <begin position="1208"/>
        <end position="1234"/>
    </location>
</feature>
<dbReference type="Pfam" id="PF12780">
    <property type="entry name" value="AAA_8"/>
    <property type="match status" value="1"/>
</dbReference>
<comment type="similarity">
    <text evidence="1">Belongs to the dynein heavy chain family.</text>
</comment>
<feature type="region of interest" description="Disordered" evidence="3">
    <location>
        <begin position="1142"/>
        <end position="1175"/>
    </location>
</feature>
<dbReference type="InterPro" id="IPR042219">
    <property type="entry name" value="AAA_lid_11_sf"/>
</dbReference>
<sequence>MLIHQQALSSATIKMYKAIQQELRPTPLHPHFLFTQHDLSRVVQGMSLLSSKSRGRPRPRARRRNEAGGDTEMESKGGSLAAGKSDPAFHGEKQAQRGGNVGKGRSWPSLSNDPKETGLSAKTPAALSPMIRSLLRLWCHESTRTYSDRLFTEDQRYWFSSVLHESVEEFFCRDNSELGSEVFSSVEQVEMRKSLQGVLPGRNAPPPTATDEQCENSEEEEDGLIQPDDSMALPSDELRESSDESALEEDEMDAIHTEETTSTEEGKYVVVDEAVQKEVTDEEVLLEAEEQNDNEVESDKPEIQDDDTLSRDPTLVESAAFLQPVRVKVTFDDTSGASYDKSYNGPLISSEQLAFSGEDLTDIVFCKHFNASVTGRESSASEVNSKNYLECAESIMEQGIKRCLASYNAQVVESSNARIMNLVTFREALQHAARLSRALAIPGGHALLLSDLGYGRRTLTRVTAHAACCKLIEVQRSQFQSQEDLRQQIKVASFIAGLQAKPVVLFVPEGVNDDSMQDICSLMAEGKSLLPGGKRGARRVENQDIAQERYFRRVKSHIHVVVCLKYRKLDLSNSPEQNQLYRFPALVTRSCCVDIYRAWPHEALVSVAQKQLEDEESVFSCLPLKNVKEIHSQQLSMVEMIYGIKALKFYSPDTFLDFIDLFRKICKRLCVKEKEDVAHLDKTIKRMDEATHSLNKMQRELDQLAPVFEASKTDVQLRHEAVEACQKEYAAAKERCKKQEQDIEDMQGPIEVLKREAQAEFEKVNPLFDAAWKAIDSLDIHDVEEIRSYRTPPKLVTLVVDAICLLFQKEQTWEEGKLLLNRSNFFKDLEFYDMIHMPDSIFRALKRFYDNPSFRGEVVQEGSMAARSLCMWVRAVYEFCLVYRALEPKRQQLQKAEQELEKAKSILGEMRVRCNAIKQELESSIQLYKDSVKHSRTVEKQIQNIEAVKAKGVALVDSLSTYSNLWHSSRSIAKQRLVTAPGDALVTAAAVCYLGPLVPAARDELFADWLRVCDGASREPDKRLLSLSSMLLEDSRNKSKYVDRSDTGRDSRPTTQSTLASTLSANTVPLREDVSLKAILAGPIEVDEWKRNDLPINEQALQNALTLRSCGDDRTRAWPLLVDPHNQAELWIRALHQDDSVDQGLSSRAETRQSDRSASRQSGRSSIELEAAPALDYANLGQTGADEYEADPQLSDNEEVDQFLQSLKETEDQESSFPETPATSRTERTAGSALTTVSERMLTEKLAEAMGIQIDGSPQLVSSGPTPVINLSEGRILVLPADDPQLVNKLRVAVKKGLVTLVTHVERRRWDKSLELLLTRQTFTNADGILQVTIGKTTVDYNPSFRLYLSSSQPLFMPGEGQYPLPFSKTCTISMALSREGIRDVLLTDTLRLERPEFDGQLRSVERDAGLHQQQISHAKEFILEKVLNLGGPLLKDTAMLDSVTQSKDIISMAEERCLEAETMKTELLTKQNDFLPVAQHGALLFSVMSELHKLHAYYRFPLEAYIQLFHDTVAERNRGKKSSGSPAARAAELVTALSRKIFDRTSWSLFQSDNHVFPFLLAVEKMMNNGSVSCDEWQLFTRMSSNAEVDRAQDSDVQKPRWVSHQVWEYVDDLEMLAVFSGLKQSVVEQSEQWREYFNLPPVLLGVTPGDYAHLTIFQKALLWKTFQPDQLFHVCQDIVLYQMGANMIQSLGYDLHKVYPVTSRSCPVIFLLPSQEILKQGEANVLKDPVTDVINLARAQGKDEPLLKVTLGESVSMDNALAAVKRGMNTGCWVILENCHLATSWSEDFMHELETIVNMPEITTEHDSERQYMENSSDEKSENSEIEDVLVHPDFRLWLTTRPEVGLPLPAVVIHHGLKLACEAQENFRDMVRTNCRVAAGSLNNCVPLWGEAAKDSVFKSDVRPHAIYTLAFLHSVLLQRRKFGQSAFSCPYQWFQADLLAGLEALRHLSRACHASLPPTAVEVILGDVAYGGHVTNGLDLNAVKSLAKSIATEQVEMDPVQEVPIYTHMDKYLDSLPGALSCHQLGLTDACNAGYQSTLSSGIADRLALVTGHQPPALSIDNQVKSVAEETVNQISNITELIKSHDLTLEAATALPLSFSENLPTS</sequence>
<accession>A0A9W9YLV6</accession>
<gene>
    <name evidence="9" type="primary">DNHD1_2</name>
    <name evidence="9" type="ORF">OS493_028288</name>
</gene>
<feature type="compositionally biased region" description="Acidic residues" evidence="3">
    <location>
        <begin position="280"/>
        <end position="296"/>
    </location>
</feature>